<evidence type="ECO:0000256" key="1">
    <source>
        <dbReference type="SAM" id="MobiDB-lite"/>
    </source>
</evidence>
<name>A0A0A9F7E8_ARUDO</name>
<protein>
    <submittedName>
        <fullName evidence="2">Uncharacterized protein</fullName>
    </submittedName>
</protein>
<accession>A0A0A9F7E8</accession>
<evidence type="ECO:0000313" key="2">
    <source>
        <dbReference type="EMBL" id="JAE08282.1"/>
    </source>
</evidence>
<dbReference type="EMBL" id="GBRH01189614">
    <property type="protein sequence ID" value="JAE08282.1"/>
    <property type="molecule type" value="Transcribed_RNA"/>
</dbReference>
<dbReference type="AlphaFoldDB" id="A0A0A9F7E8"/>
<feature type="compositionally biased region" description="Basic and acidic residues" evidence="1">
    <location>
        <begin position="12"/>
        <end position="25"/>
    </location>
</feature>
<feature type="compositionally biased region" description="Basic residues" evidence="1">
    <location>
        <begin position="1"/>
        <end position="11"/>
    </location>
</feature>
<reference evidence="2" key="2">
    <citation type="journal article" date="2015" name="Data Brief">
        <title>Shoot transcriptome of the giant reed, Arundo donax.</title>
        <authorList>
            <person name="Barrero R.A."/>
            <person name="Guerrero F.D."/>
            <person name="Moolhuijzen P."/>
            <person name="Goolsby J.A."/>
            <person name="Tidwell J."/>
            <person name="Bellgard S.E."/>
            <person name="Bellgard M.I."/>
        </authorList>
    </citation>
    <scope>NUCLEOTIDE SEQUENCE</scope>
    <source>
        <tissue evidence="2">Shoot tissue taken approximately 20 cm above the soil surface</tissue>
    </source>
</reference>
<reference evidence="2" key="1">
    <citation type="submission" date="2014-09" db="EMBL/GenBank/DDBJ databases">
        <authorList>
            <person name="Magalhaes I.L.F."/>
            <person name="Oliveira U."/>
            <person name="Santos F.R."/>
            <person name="Vidigal T.H.D.A."/>
            <person name="Brescovit A.D."/>
            <person name="Santos A.J."/>
        </authorList>
    </citation>
    <scope>NUCLEOTIDE SEQUENCE</scope>
    <source>
        <tissue evidence="2">Shoot tissue taken approximately 20 cm above the soil surface</tissue>
    </source>
</reference>
<organism evidence="2">
    <name type="scientific">Arundo donax</name>
    <name type="common">Giant reed</name>
    <name type="synonym">Donax arundinaceus</name>
    <dbReference type="NCBI Taxonomy" id="35708"/>
    <lineage>
        <taxon>Eukaryota</taxon>
        <taxon>Viridiplantae</taxon>
        <taxon>Streptophyta</taxon>
        <taxon>Embryophyta</taxon>
        <taxon>Tracheophyta</taxon>
        <taxon>Spermatophyta</taxon>
        <taxon>Magnoliopsida</taxon>
        <taxon>Liliopsida</taxon>
        <taxon>Poales</taxon>
        <taxon>Poaceae</taxon>
        <taxon>PACMAD clade</taxon>
        <taxon>Arundinoideae</taxon>
        <taxon>Arundineae</taxon>
        <taxon>Arundo</taxon>
    </lineage>
</organism>
<feature type="region of interest" description="Disordered" evidence="1">
    <location>
        <begin position="1"/>
        <end position="25"/>
    </location>
</feature>
<sequence>MRNKSPHKKNYRKQESNKKICTDEQYDKPRRITAQREDFHYHCWERKHITSNLYRCVESQNNLQTGGHLVSGCPQCITGPTHRSI</sequence>
<proteinExistence type="predicted"/>